<dbReference type="RefSeq" id="WP_257529811.1">
    <property type="nucleotide sequence ID" value="NZ_JANKAS010000003.1"/>
</dbReference>
<keyword evidence="1" id="KW-0472">Membrane</keyword>
<feature type="transmembrane region" description="Helical" evidence="1">
    <location>
        <begin position="151"/>
        <end position="180"/>
    </location>
</feature>
<feature type="transmembrane region" description="Helical" evidence="1">
    <location>
        <begin position="230"/>
        <end position="254"/>
    </location>
</feature>
<keyword evidence="3" id="KW-1185">Reference proteome</keyword>
<organism evidence="2 3">
    <name type="scientific">Irregularibacter muris</name>
    <dbReference type="NCBI Taxonomy" id="1796619"/>
    <lineage>
        <taxon>Bacteria</taxon>
        <taxon>Bacillati</taxon>
        <taxon>Bacillota</taxon>
        <taxon>Clostridia</taxon>
        <taxon>Eubacteriales</taxon>
        <taxon>Eubacteriaceae</taxon>
        <taxon>Irregularibacter</taxon>
    </lineage>
</organism>
<evidence type="ECO:0000256" key="1">
    <source>
        <dbReference type="SAM" id="Phobius"/>
    </source>
</evidence>
<feature type="transmembrane region" description="Helical" evidence="1">
    <location>
        <begin position="96"/>
        <end position="123"/>
    </location>
</feature>
<feature type="transmembrane region" description="Helical" evidence="1">
    <location>
        <begin position="50"/>
        <end position="75"/>
    </location>
</feature>
<comment type="caution">
    <text evidence="2">The sequence shown here is derived from an EMBL/GenBank/DDBJ whole genome shotgun (WGS) entry which is preliminary data.</text>
</comment>
<keyword evidence="1" id="KW-1133">Transmembrane helix</keyword>
<feature type="transmembrane region" description="Helical" evidence="1">
    <location>
        <begin position="192"/>
        <end position="218"/>
    </location>
</feature>
<protein>
    <submittedName>
        <fullName evidence="2">Uncharacterized protein</fullName>
    </submittedName>
</protein>
<gene>
    <name evidence="2" type="ORF">NSA47_04970</name>
</gene>
<evidence type="ECO:0000313" key="2">
    <source>
        <dbReference type="EMBL" id="MCR1898340.1"/>
    </source>
</evidence>
<feature type="transmembrane region" description="Helical" evidence="1">
    <location>
        <begin position="12"/>
        <end position="30"/>
    </location>
</feature>
<evidence type="ECO:0000313" key="3">
    <source>
        <dbReference type="Proteomes" id="UP001205748"/>
    </source>
</evidence>
<dbReference type="AlphaFoldDB" id="A0AAE3HF31"/>
<sequence length="261" mass="29641">MLGRLMKHEFKATSRIFFPLYLVLVCISVINRFTLHLSMDEGLIQIITNFFTSVQIILSIAILVITVLFMIIRFYKNLLSSEGYLMFTLPVKTHELILSKLLMTLFWFFTSLMAVLISLFIVFGTMDNISLFIEVISTTFEALNASFGGNWVLLCIEFTILALLSLTFNILLVYIAIAVGQLFTKQKLVASFVSYAVFYMAIQLFLLIVLATSGYFIFQDTYLISTLPQVAFPIVILTVFIGCIVSYGATYHILDKKLNLD</sequence>
<dbReference type="Proteomes" id="UP001205748">
    <property type="component" value="Unassembled WGS sequence"/>
</dbReference>
<name>A0AAE3HF31_9FIRM</name>
<keyword evidence="1" id="KW-0812">Transmembrane</keyword>
<reference evidence="2" key="1">
    <citation type="submission" date="2022-07" db="EMBL/GenBank/DDBJ databases">
        <title>Enhanced cultured diversity of the mouse gut microbiota enables custom-made synthetic communities.</title>
        <authorList>
            <person name="Afrizal A."/>
        </authorList>
    </citation>
    <scope>NUCLEOTIDE SEQUENCE</scope>
    <source>
        <strain evidence="2">DSM 28593</strain>
    </source>
</reference>
<proteinExistence type="predicted"/>
<accession>A0AAE3HF31</accession>
<dbReference type="EMBL" id="JANKAS010000003">
    <property type="protein sequence ID" value="MCR1898340.1"/>
    <property type="molecule type" value="Genomic_DNA"/>
</dbReference>